<proteinExistence type="inferred from homology"/>
<protein>
    <submittedName>
        <fullName evidence="4">Short-chain dehydrogenase</fullName>
    </submittedName>
</protein>
<evidence type="ECO:0000313" key="5">
    <source>
        <dbReference type="Proteomes" id="UP000660265"/>
    </source>
</evidence>
<dbReference type="InterPro" id="IPR002347">
    <property type="entry name" value="SDR_fam"/>
</dbReference>
<evidence type="ECO:0000313" key="4">
    <source>
        <dbReference type="EMBL" id="GGJ90752.1"/>
    </source>
</evidence>
<accession>A0ABQ2E313</accession>
<dbReference type="InterPro" id="IPR036291">
    <property type="entry name" value="NAD(P)-bd_dom_sf"/>
</dbReference>
<comment type="caution">
    <text evidence="4">The sequence shown here is derived from an EMBL/GenBank/DDBJ whole genome shotgun (WGS) entry which is preliminary data.</text>
</comment>
<evidence type="ECO:0000256" key="2">
    <source>
        <dbReference type="ARBA" id="ARBA00023002"/>
    </source>
</evidence>
<dbReference type="PANTHER" id="PTHR44196">
    <property type="entry name" value="DEHYDROGENASE/REDUCTASE SDR FAMILY MEMBER 7B"/>
    <property type="match status" value="1"/>
</dbReference>
<name>A0ABQ2E313_9ACTN</name>
<dbReference type="Gene3D" id="3.40.50.720">
    <property type="entry name" value="NAD(P)-binding Rossmann-like Domain"/>
    <property type="match status" value="1"/>
</dbReference>
<evidence type="ECO:0000256" key="1">
    <source>
        <dbReference type="ARBA" id="ARBA00006484"/>
    </source>
</evidence>
<keyword evidence="2" id="KW-0560">Oxidoreductase</keyword>
<sequence length="226" mass="23737">MELNNAVAVVTGANRGLGRRIAEQLLERGAKVYAGARRPETVDLPGAVPLRLDITDPESVRAAAAAAPDATLLVNNAGISTHTPLMSGGIDRIRLEMDTHFYGTLQVTRAFAPVIEGNGGGSILNVLSVLSWVHPAGYGAYSAGKAAAWSLTNSVREELEPRGIQVSALHVGYMDTDMADYVDPSRKTDPAAVAAQVLEALEKGTPEVLADELTRQVKQGLGVVTG</sequence>
<dbReference type="InterPro" id="IPR020904">
    <property type="entry name" value="Sc_DH/Rdtase_CS"/>
</dbReference>
<keyword evidence="5" id="KW-1185">Reference proteome</keyword>
<evidence type="ECO:0000256" key="3">
    <source>
        <dbReference type="RuleBase" id="RU000363"/>
    </source>
</evidence>
<dbReference type="PRINTS" id="PR00080">
    <property type="entry name" value="SDRFAMILY"/>
</dbReference>
<comment type="similarity">
    <text evidence="1 3">Belongs to the short-chain dehydrogenases/reductases (SDR) family.</text>
</comment>
<dbReference type="SUPFAM" id="SSF51735">
    <property type="entry name" value="NAD(P)-binding Rossmann-fold domains"/>
    <property type="match status" value="1"/>
</dbReference>
<dbReference type="EMBL" id="BMMV01000006">
    <property type="protein sequence ID" value="GGJ90752.1"/>
    <property type="molecule type" value="Genomic_DNA"/>
</dbReference>
<reference evidence="5" key="1">
    <citation type="journal article" date="2019" name="Int. J. Syst. Evol. Microbiol.">
        <title>The Global Catalogue of Microorganisms (GCM) 10K type strain sequencing project: providing services to taxonomists for standard genome sequencing and annotation.</title>
        <authorList>
            <consortium name="The Broad Institute Genomics Platform"/>
            <consortium name="The Broad Institute Genome Sequencing Center for Infectious Disease"/>
            <person name="Wu L."/>
            <person name="Ma J."/>
        </authorList>
    </citation>
    <scope>NUCLEOTIDE SEQUENCE [LARGE SCALE GENOMIC DNA]</scope>
    <source>
        <strain evidence="5">CGMCC 4.7275</strain>
    </source>
</reference>
<dbReference type="RefSeq" id="WP_189107265.1">
    <property type="nucleotide sequence ID" value="NZ_BMMV01000006.1"/>
</dbReference>
<organism evidence="4 5">
    <name type="scientific">Streptomyces camponoticapitis</name>
    <dbReference type="NCBI Taxonomy" id="1616125"/>
    <lineage>
        <taxon>Bacteria</taxon>
        <taxon>Bacillati</taxon>
        <taxon>Actinomycetota</taxon>
        <taxon>Actinomycetes</taxon>
        <taxon>Kitasatosporales</taxon>
        <taxon>Streptomycetaceae</taxon>
        <taxon>Streptomyces</taxon>
    </lineage>
</organism>
<dbReference type="PROSITE" id="PS00061">
    <property type="entry name" value="ADH_SHORT"/>
    <property type="match status" value="1"/>
</dbReference>
<gene>
    <name evidence="4" type="ORF">GCM10011583_22660</name>
</gene>
<dbReference type="Pfam" id="PF00106">
    <property type="entry name" value="adh_short"/>
    <property type="match status" value="1"/>
</dbReference>
<dbReference type="NCBIfam" id="NF006119">
    <property type="entry name" value="PRK08264.1-5"/>
    <property type="match status" value="1"/>
</dbReference>
<dbReference type="PRINTS" id="PR00081">
    <property type="entry name" value="GDHRDH"/>
</dbReference>
<dbReference type="PANTHER" id="PTHR44196:SF1">
    <property type="entry name" value="DEHYDROGENASE_REDUCTASE SDR FAMILY MEMBER 7B"/>
    <property type="match status" value="1"/>
</dbReference>
<dbReference type="Proteomes" id="UP000660265">
    <property type="component" value="Unassembled WGS sequence"/>
</dbReference>